<dbReference type="Proteomes" id="UP000317178">
    <property type="component" value="Chromosome"/>
</dbReference>
<keyword evidence="12 16" id="KW-0630">Potassium</keyword>
<keyword evidence="8 16" id="KW-0808">Transferase</keyword>
<evidence type="ECO:0000256" key="4">
    <source>
        <dbReference type="ARBA" id="ARBA00005225"/>
    </source>
</evidence>
<evidence type="ECO:0000256" key="14">
    <source>
        <dbReference type="ARBA" id="ARBA00038036"/>
    </source>
</evidence>
<evidence type="ECO:0000256" key="5">
    <source>
        <dbReference type="ARBA" id="ARBA00011738"/>
    </source>
</evidence>
<feature type="binding site" evidence="16">
    <location>
        <begin position="26"/>
        <end position="33"/>
    </location>
    <ligand>
        <name>ATP</name>
        <dbReference type="ChEBI" id="CHEBI:30616"/>
    </ligand>
</feature>
<comment type="pathway">
    <text evidence="4 16">Cofactor biosynthesis; coenzyme A biosynthesis; CoA from (R)-pantothenate: step 1/5.</text>
</comment>
<comment type="catalytic activity">
    <reaction evidence="1 16">
        <text>(R)-pantothenate + ATP = (R)-4'-phosphopantothenate + ADP + H(+)</text>
        <dbReference type="Rhea" id="RHEA:16373"/>
        <dbReference type="ChEBI" id="CHEBI:10986"/>
        <dbReference type="ChEBI" id="CHEBI:15378"/>
        <dbReference type="ChEBI" id="CHEBI:29032"/>
        <dbReference type="ChEBI" id="CHEBI:30616"/>
        <dbReference type="ChEBI" id="CHEBI:456216"/>
        <dbReference type="EC" id="2.7.1.33"/>
    </reaction>
</comment>
<feature type="active site" description="Proton acceptor" evidence="16">
    <location>
        <position position="127"/>
    </location>
</feature>
<evidence type="ECO:0000313" key="18">
    <source>
        <dbReference type="Proteomes" id="UP000317178"/>
    </source>
</evidence>
<dbReference type="PANTHER" id="PTHR34265">
    <property type="entry name" value="TYPE III PANTOTHENATE KINASE"/>
    <property type="match status" value="1"/>
</dbReference>
<keyword evidence="18" id="KW-1185">Reference proteome</keyword>
<evidence type="ECO:0000256" key="10">
    <source>
        <dbReference type="ARBA" id="ARBA00022777"/>
    </source>
</evidence>
<dbReference type="SUPFAM" id="SSF53067">
    <property type="entry name" value="Actin-like ATPase domain"/>
    <property type="match status" value="2"/>
</dbReference>
<dbReference type="UniPathway" id="UPA00241">
    <property type="reaction ID" value="UER00352"/>
</dbReference>
<proteinExistence type="inferred from homology"/>
<evidence type="ECO:0000313" key="17">
    <source>
        <dbReference type="EMBL" id="QDU78316.1"/>
    </source>
</evidence>
<feature type="binding site" evidence="16">
    <location>
        <position position="152"/>
    </location>
    <ligand>
        <name>ATP</name>
        <dbReference type="ChEBI" id="CHEBI:30616"/>
    </ligand>
</feature>
<evidence type="ECO:0000256" key="6">
    <source>
        <dbReference type="ARBA" id="ARBA00012102"/>
    </source>
</evidence>
<sequence>MAGIVSFFRTAYRKSDKVNERVIAIDAGNSRIKIGLLDRTAPTGNRPACHRDLVVPLGEPVPFDQLTNWVKQSEVPVVQVLLSGSNPPVIEEISALCEQHHLPEPCQVSRQLPLQIHVDFPDKVGMDRLLNAIGINAARPAERPAIVVSCGTACTVDLIDGAGVFCGGSILPGFEMSAKALHHYTALLPRIPVEELSEAPSNGLGKNTRAALQSGLFWGQVGAVRELIQQLSESLGAHQATPDVYLTGGGANLLSTQFPDAILEPHLTLYGIVLSALHQRSGHP</sequence>
<dbReference type="GO" id="GO:0005737">
    <property type="term" value="C:cytoplasm"/>
    <property type="evidence" value="ECO:0007669"/>
    <property type="project" value="UniProtKB-SubCell"/>
</dbReference>
<dbReference type="AlphaFoldDB" id="A0A518CGF7"/>
<feature type="binding site" evidence="16">
    <location>
        <begin position="125"/>
        <end position="128"/>
    </location>
    <ligand>
        <name>substrate</name>
    </ligand>
</feature>
<comment type="cofactor">
    <cofactor evidence="16">
        <name>NH4(+)</name>
        <dbReference type="ChEBI" id="CHEBI:28938"/>
    </cofactor>
    <cofactor evidence="16">
        <name>K(+)</name>
        <dbReference type="ChEBI" id="CHEBI:29103"/>
    </cofactor>
    <text evidence="16">A monovalent cation. Ammonium or potassium.</text>
</comment>
<dbReference type="Gene3D" id="3.30.420.40">
    <property type="match status" value="2"/>
</dbReference>
<comment type="subcellular location">
    <subcellularLocation>
        <location evidence="3 16">Cytoplasm</location>
    </subcellularLocation>
</comment>
<protein>
    <recommendedName>
        <fullName evidence="15 16">Type III pantothenate kinase</fullName>
        <ecNumber evidence="6 16">2.7.1.33</ecNumber>
    </recommendedName>
    <alternativeName>
        <fullName evidence="16">PanK-III</fullName>
    </alternativeName>
    <alternativeName>
        <fullName evidence="16">Pantothenic acid kinase</fullName>
    </alternativeName>
</protein>
<evidence type="ECO:0000256" key="3">
    <source>
        <dbReference type="ARBA" id="ARBA00004496"/>
    </source>
</evidence>
<evidence type="ECO:0000256" key="11">
    <source>
        <dbReference type="ARBA" id="ARBA00022840"/>
    </source>
</evidence>
<reference evidence="17 18" key="1">
    <citation type="submission" date="2019-02" db="EMBL/GenBank/DDBJ databases">
        <title>Deep-cultivation of Planctomycetes and their phenomic and genomic characterization uncovers novel biology.</title>
        <authorList>
            <person name="Wiegand S."/>
            <person name="Jogler M."/>
            <person name="Boedeker C."/>
            <person name="Pinto D."/>
            <person name="Vollmers J."/>
            <person name="Rivas-Marin E."/>
            <person name="Kohn T."/>
            <person name="Peeters S.H."/>
            <person name="Heuer A."/>
            <person name="Rast P."/>
            <person name="Oberbeckmann S."/>
            <person name="Bunk B."/>
            <person name="Jeske O."/>
            <person name="Meyerdierks A."/>
            <person name="Storesund J.E."/>
            <person name="Kallscheuer N."/>
            <person name="Luecker S."/>
            <person name="Lage O.M."/>
            <person name="Pohl T."/>
            <person name="Merkel B.J."/>
            <person name="Hornburger P."/>
            <person name="Mueller R.-W."/>
            <person name="Bruemmer F."/>
            <person name="Labrenz M."/>
            <person name="Spormann A.M."/>
            <person name="Op den Camp H."/>
            <person name="Overmann J."/>
            <person name="Amann R."/>
            <person name="Jetten M.S.M."/>
            <person name="Mascher T."/>
            <person name="Medema M.H."/>
            <person name="Devos D.P."/>
            <person name="Kaster A.-K."/>
            <person name="Ovreas L."/>
            <person name="Rohde M."/>
            <person name="Galperin M.Y."/>
            <person name="Jogler C."/>
        </authorList>
    </citation>
    <scope>NUCLEOTIDE SEQUENCE [LARGE SCALE GENOMIC DNA]</scope>
    <source>
        <strain evidence="17 18">Pla110</strain>
    </source>
</reference>
<evidence type="ECO:0000256" key="7">
    <source>
        <dbReference type="ARBA" id="ARBA00022490"/>
    </source>
</evidence>
<evidence type="ECO:0000256" key="2">
    <source>
        <dbReference type="ARBA" id="ARBA00001958"/>
    </source>
</evidence>
<feature type="binding site" evidence="16">
    <location>
        <position position="208"/>
    </location>
    <ligand>
        <name>substrate</name>
    </ligand>
</feature>
<dbReference type="RefSeq" id="WP_144991962.1">
    <property type="nucleotide sequence ID" value="NZ_CP036281.1"/>
</dbReference>
<dbReference type="CDD" id="cd24015">
    <property type="entry name" value="ASKHA_NBD_PanK-III"/>
    <property type="match status" value="1"/>
</dbReference>
<keyword evidence="13 16" id="KW-0173">Coenzyme A biosynthesis</keyword>
<dbReference type="PANTHER" id="PTHR34265:SF1">
    <property type="entry name" value="TYPE III PANTOTHENATE KINASE"/>
    <property type="match status" value="1"/>
</dbReference>
<comment type="caution">
    <text evidence="16">Lacks conserved residue(s) required for the propagation of feature annotation.</text>
</comment>
<keyword evidence="10 16" id="KW-0418">Kinase</keyword>
<dbReference type="Pfam" id="PF03309">
    <property type="entry name" value="Pan_kinase"/>
    <property type="match status" value="1"/>
</dbReference>
<keyword evidence="7 16" id="KW-0963">Cytoplasm</keyword>
<evidence type="ECO:0000256" key="16">
    <source>
        <dbReference type="HAMAP-Rule" id="MF_01274"/>
    </source>
</evidence>
<evidence type="ECO:0000256" key="15">
    <source>
        <dbReference type="ARBA" id="ARBA00040883"/>
    </source>
</evidence>
<dbReference type="GO" id="GO:0005524">
    <property type="term" value="F:ATP binding"/>
    <property type="evidence" value="ECO:0007669"/>
    <property type="project" value="UniProtKB-UniRule"/>
</dbReference>
<evidence type="ECO:0000256" key="13">
    <source>
        <dbReference type="ARBA" id="ARBA00022993"/>
    </source>
</evidence>
<evidence type="ECO:0000256" key="1">
    <source>
        <dbReference type="ARBA" id="ARBA00001206"/>
    </source>
</evidence>
<gene>
    <name evidence="16 17" type="primary">coaX</name>
    <name evidence="17" type="ORF">Pla110_00170</name>
</gene>
<evidence type="ECO:0000256" key="8">
    <source>
        <dbReference type="ARBA" id="ARBA00022679"/>
    </source>
</evidence>
<dbReference type="EMBL" id="CP036281">
    <property type="protein sequence ID" value="QDU78316.1"/>
    <property type="molecule type" value="Genomic_DNA"/>
</dbReference>
<dbReference type="InterPro" id="IPR004619">
    <property type="entry name" value="Type_III_PanK"/>
</dbReference>
<dbReference type="OrthoDB" id="9804707at2"/>
<accession>A0A518CGF7</accession>
<keyword evidence="11 16" id="KW-0067">ATP-binding</keyword>
<comment type="subunit">
    <text evidence="5 16">Homodimer.</text>
</comment>
<comment type="function">
    <text evidence="16">Catalyzes the phosphorylation of pantothenate (Pan), the first step in CoA biosynthesis.</text>
</comment>
<dbReference type="HAMAP" id="MF_01274">
    <property type="entry name" value="Pantothen_kinase_3"/>
    <property type="match status" value="1"/>
</dbReference>
<dbReference type="GO" id="GO:0004594">
    <property type="term" value="F:pantothenate kinase activity"/>
    <property type="evidence" value="ECO:0007669"/>
    <property type="project" value="UniProtKB-UniRule"/>
</dbReference>
<dbReference type="GO" id="GO:0015937">
    <property type="term" value="P:coenzyme A biosynthetic process"/>
    <property type="evidence" value="ECO:0007669"/>
    <property type="project" value="UniProtKB-UniRule"/>
</dbReference>
<comment type="cofactor">
    <cofactor evidence="2">
        <name>K(+)</name>
        <dbReference type="ChEBI" id="CHEBI:29103"/>
    </cofactor>
</comment>
<keyword evidence="9 16" id="KW-0547">Nucleotide-binding</keyword>
<comment type="similarity">
    <text evidence="14 16">Belongs to the type III pantothenate kinase family.</text>
</comment>
<evidence type="ECO:0000256" key="9">
    <source>
        <dbReference type="ARBA" id="ARBA00022741"/>
    </source>
</evidence>
<evidence type="ECO:0000256" key="12">
    <source>
        <dbReference type="ARBA" id="ARBA00022958"/>
    </source>
</evidence>
<dbReference type="KEGG" id="plon:Pla110_00170"/>
<dbReference type="NCBIfam" id="TIGR00671">
    <property type="entry name" value="baf"/>
    <property type="match status" value="1"/>
</dbReference>
<organism evidence="17 18">
    <name type="scientific">Polystyrenella longa</name>
    <dbReference type="NCBI Taxonomy" id="2528007"/>
    <lineage>
        <taxon>Bacteria</taxon>
        <taxon>Pseudomonadati</taxon>
        <taxon>Planctomycetota</taxon>
        <taxon>Planctomycetia</taxon>
        <taxon>Planctomycetales</taxon>
        <taxon>Planctomycetaceae</taxon>
        <taxon>Polystyrenella</taxon>
    </lineage>
</organism>
<name>A0A518CGF7_9PLAN</name>
<dbReference type="InterPro" id="IPR043129">
    <property type="entry name" value="ATPase_NBD"/>
</dbReference>
<dbReference type="EC" id="2.7.1.33" evidence="6 16"/>